<organism evidence="2 3">
    <name type="scientific">Apiospora saccharicola</name>
    <dbReference type="NCBI Taxonomy" id="335842"/>
    <lineage>
        <taxon>Eukaryota</taxon>
        <taxon>Fungi</taxon>
        <taxon>Dikarya</taxon>
        <taxon>Ascomycota</taxon>
        <taxon>Pezizomycotina</taxon>
        <taxon>Sordariomycetes</taxon>
        <taxon>Xylariomycetidae</taxon>
        <taxon>Amphisphaeriales</taxon>
        <taxon>Apiosporaceae</taxon>
        <taxon>Apiospora</taxon>
    </lineage>
</organism>
<evidence type="ECO:0000313" key="3">
    <source>
        <dbReference type="Proteomes" id="UP001446871"/>
    </source>
</evidence>
<name>A0ABR1W4P0_9PEZI</name>
<feature type="region of interest" description="Disordered" evidence="1">
    <location>
        <begin position="44"/>
        <end position="76"/>
    </location>
</feature>
<dbReference type="EMBL" id="JAQQWM010000002">
    <property type="protein sequence ID" value="KAK8078475.1"/>
    <property type="molecule type" value="Genomic_DNA"/>
</dbReference>
<proteinExistence type="predicted"/>
<sequence>MSQHPLAPSRFKHPRNWLVPLELVHDLNDRQHCRTCQRCKIDRERREQEKAKRDKAEVEAEKKLHQPTDPNHREKCSTCQTTYDRYASRKLKQAHDKGIEASRKANSAWSAPYVIGLCCSRYQAETVPSLLQGLQALNLSPKYRVLRLVANQERSRSRAIGAP</sequence>
<evidence type="ECO:0000256" key="1">
    <source>
        <dbReference type="SAM" id="MobiDB-lite"/>
    </source>
</evidence>
<evidence type="ECO:0000313" key="2">
    <source>
        <dbReference type="EMBL" id="KAK8078475.1"/>
    </source>
</evidence>
<protein>
    <submittedName>
        <fullName evidence="2">Uncharacterized protein</fullName>
    </submittedName>
</protein>
<dbReference type="Proteomes" id="UP001446871">
    <property type="component" value="Unassembled WGS sequence"/>
</dbReference>
<accession>A0ABR1W4P0</accession>
<keyword evidence="3" id="KW-1185">Reference proteome</keyword>
<gene>
    <name evidence="2" type="ORF">PG996_004645</name>
</gene>
<reference evidence="2 3" key="1">
    <citation type="submission" date="2023-01" db="EMBL/GenBank/DDBJ databases">
        <title>Analysis of 21 Apiospora genomes using comparative genomics revels a genus with tremendous synthesis potential of carbohydrate active enzymes and secondary metabolites.</title>
        <authorList>
            <person name="Sorensen T."/>
        </authorList>
    </citation>
    <scope>NUCLEOTIDE SEQUENCE [LARGE SCALE GENOMIC DNA]</scope>
    <source>
        <strain evidence="2 3">CBS 83171</strain>
    </source>
</reference>
<comment type="caution">
    <text evidence="2">The sequence shown here is derived from an EMBL/GenBank/DDBJ whole genome shotgun (WGS) entry which is preliminary data.</text>
</comment>